<keyword evidence="4" id="KW-1185">Reference proteome</keyword>
<reference evidence="4" key="1">
    <citation type="submission" date="2011-08" db="EMBL/GenBank/DDBJ databases">
        <authorList>
            <person name="Rombauts S."/>
        </authorList>
    </citation>
    <scope>NUCLEOTIDE SEQUENCE</scope>
    <source>
        <strain evidence="4">London</strain>
    </source>
</reference>
<keyword evidence="2" id="KW-0732">Signal</keyword>
<dbReference type="EnsemblMetazoa" id="tetur28g02580.1">
    <property type="protein sequence ID" value="tetur28g02580.1"/>
    <property type="gene ID" value="tetur28g02580"/>
</dbReference>
<accession>T1KZR8</accession>
<evidence type="ECO:0000313" key="4">
    <source>
        <dbReference type="Proteomes" id="UP000015104"/>
    </source>
</evidence>
<feature type="region of interest" description="Disordered" evidence="1">
    <location>
        <begin position="23"/>
        <end position="62"/>
    </location>
</feature>
<evidence type="ECO:0000256" key="1">
    <source>
        <dbReference type="SAM" id="MobiDB-lite"/>
    </source>
</evidence>
<evidence type="ECO:0000313" key="3">
    <source>
        <dbReference type="EnsemblMetazoa" id="tetur28g02580.1"/>
    </source>
</evidence>
<dbReference type="AlphaFoldDB" id="T1KZR8"/>
<proteinExistence type="predicted"/>
<dbReference type="Proteomes" id="UP000015104">
    <property type="component" value="Unassembled WGS sequence"/>
</dbReference>
<feature type="chain" id="PRO_5004581303" evidence="2">
    <location>
        <begin position="24"/>
        <end position="97"/>
    </location>
</feature>
<dbReference type="EMBL" id="CAEY01000744">
    <property type="status" value="NOT_ANNOTATED_CDS"/>
    <property type="molecule type" value="Genomic_DNA"/>
</dbReference>
<name>T1KZR8_TETUR</name>
<organism evidence="3 4">
    <name type="scientific">Tetranychus urticae</name>
    <name type="common">Two-spotted spider mite</name>
    <dbReference type="NCBI Taxonomy" id="32264"/>
    <lineage>
        <taxon>Eukaryota</taxon>
        <taxon>Metazoa</taxon>
        <taxon>Ecdysozoa</taxon>
        <taxon>Arthropoda</taxon>
        <taxon>Chelicerata</taxon>
        <taxon>Arachnida</taxon>
        <taxon>Acari</taxon>
        <taxon>Acariformes</taxon>
        <taxon>Trombidiformes</taxon>
        <taxon>Prostigmata</taxon>
        <taxon>Eleutherengona</taxon>
        <taxon>Raphignathae</taxon>
        <taxon>Tetranychoidea</taxon>
        <taxon>Tetranychidae</taxon>
        <taxon>Tetranychus</taxon>
    </lineage>
</organism>
<protein>
    <submittedName>
        <fullName evidence="3">Uncharacterized protein</fullName>
    </submittedName>
</protein>
<reference evidence="3" key="2">
    <citation type="submission" date="2015-06" db="UniProtKB">
        <authorList>
            <consortium name="EnsemblMetazoa"/>
        </authorList>
    </citation>
    <scope>IDENTIFICATION</scope>
</reference>
<evidence type="ECO:0000256" key="2">
    <source>
        <dbReference type="SAM" id="SignalP"/>
    </source>
</evidence>
<feature type="signal peptide" evidence="2">
    <location>
        <begin position="1"/>
        <end position="23"/>
    </location>
</feature>
<sequence>MVSLGYIVYPLLLVLIIIHSTQSKPTDKLNKQVGPSSRQDYGGGADPLIPEEESESTEAPLPGIIGRAREGLQRFRENANDFWDGIRDRVSDWFDTD</sequence>
<dbReference type="HOGENOM" id="CLU_2349418_0_0_1"/>